<dbReference type="GO" id="GO:0022857">
    <property type="term" value="F:transmembrane transporter activity"/>
    <property type="evidence" value="ECO:0007669"/>
    <property type="project" value="InterPro"/>
</dbReference>
<feature type="transmembrane region" description="Helical" evidence="6">
    <location>
        <begin position="43"/>
        <end position="62"/>
    </location>
</feature>
<dbReference type="OrthoDB" id="3900342at2759"/>
<feature type="transmembrane region" description="Helical" evidence="6">
    <location>
        <begin position="242"/>
        <end position="264"/>
    </location>
</feature>
<evidence type="ECO:0000313" key="7">
    <source>
        <dbReference type="EMBL" id="KZT25788.1"/>
    </source>
</evidence>
<dbReference type="GO" id="GO:0006865">
    <property type="term" value="P:amino acid transport"/>
    <property type="evidence" value="ECO:0007669"/>
    <property type="project" value="InterPro"/>
</dbReference>
<proteinExistence type="predicted"/>
<keyword evidence="8" id="KW-1185">Reference proteome</keyword>
<feature type="transmembrane region" description="Helical" evidence="6">
    <location>
        <begin position="74"/>
        <end position="99"/>
    </location>
</feature>
<feature type="transmembrane region" description="Helical" evidence="6">
    <location>
        <begin position="120"/>
        <end position="141"/>
    </location>
</feature>
<dbReference type="PROSITE" id="PS00218">
    <property type="entry name" value="AMINO_ACID_PERMEASE_1"/>
    <property type="match status" value="1"/>
</dbReference>
<dbReference type="Pfam" id="PF13520">
    <property type="entry name" value="AA_permease_2"/>
    <property type="match status" value="2"/>
</dbReference>
<evidence type="ECO:0000256" key="1">
    <source>
        <dbReference type="ARBA" id="ARBA00004141"/>
    </source>
</evidence>
<feature type="transmembrane region" description="Helical" evidence="6">
    <location>
        <begin position="294"/>
        <end position="315"/>
    </location>
</feature>
<dbReference type="STRING" id="1314782.A0A165SWM2"/>
<reference evidence="7 8" key="1">
    <citation type="journal article" date="2016" name="Mol. Biol. Evol.">
        <title>Comparative Genomics of Early-Diverging Mushroom-Forming Fungi Provides Insights into the Origins of Lignocellulose Decay Capabilities.</title>
        <authorList>
            <person name="Nagy L.G."/>
            <person name="Riley R."/>
            <person name="Tritt A."/>
            <person name="Adam C."/>
            <person name="Daum C."/>
            <person name="Floudas D."/>
            <person name="Sun H."/>
            <person name="Yadav J.S."/>
            <person name="Pangilinan J."/>
            <person name="Larsson K.H."/>
            <person name="Matsuura K."/>
            <person name="Barry K."/>
            <person name="Labutti K."/>
            <person name="Kuo R."/>
            <person name="Ohm R.A."/>
            <person name="Bhattacharya S.S."/>
            <person name="Shirouzu T."/>
            <person name="Yoshinaga Y."/>
            <person name="Martin F.M."/>
            <person name="Grigoriev I.V."/>
            <person name="Hibbett D.S."/>
        </authorList>
    </citation>
    <scope>NUCLEOTIDE SEQUENCE [LARGE SCALE GENOMIC DNA]</scope>
    <source>
        <strain evidence="7 8">HHB14362 ss-1</strain>
    </source>
</reference>
<keyword evidence="3 6" id="KW-0812">Transmembrane</keyword>
<dbReference type="InterPro" id="IPR002293">
    <property type="entry name" value="AA/rel_permease1"/>
</dbReference>
<keyword evidence="2" id="KW-0813">Transport</keyword>
<dbReference type="Proteomes" id="UP000076761">
    <property type="component" value="Unassembled WGS sequence"/>
</dbReference>
<comment type="subcellular location">
    <subcellularLocation>
        <location evidence="1">Membrane</location>
        <topology evidence="1">Multi-pass membrane protein</topology>
    </subcellularLocation>
</comment>
<feature type="transmembrane region" description="Helical" evidence="6">
    <location>
        <begin position="370"/>
        <end position="392"/>
    </location>
</feature>
<accession>A0A165SWM2</accession>
<evidence type="ECO:0000256" key="4">
    <source>
        <dbReference type="ARBA" id="ARBA00022989"/>
    </source>
</evidence>
<feature type="transmembrane region" description="Helical" evidence="6">
    <location>
        <begin position="412"/>
        <end position="431"/>
    </location>
</feature>
<dbReference type="GO" id="GO:0016020">
    <property type="term" value="C:membrane"/>
    <property type="evidence" value="ECO:0007669"/>
    <property type="project" value="UniProtKB-SubCell"/>
</dbReference>
<dbReference type="InParanoid" id="A0A165SWM2"/>
<evidence type="ECO:0000256" key="6">
    <source>
        <dbReference type="SAM" id="Phobius"/>
    </source>
</evidence>
<name>A0A165SWM2_9AGAM</name>
<keyword evidence="5 6" id="KW-0472">Membrane</keyword>
<dbReference type="EMBL" id="KV425570">
    <property type="protein sequence ID" value="KZT25788.1"/>
    <property type="molecule type" value="Genomic_DNA"/>
</dbReference>
<dbReference type="AlphaFoldDB" id="A0A165SWM2"/>
<feature type="transmembrane region" description="Helical" evidence="6">
    <location>
        <begin position="161"/>
        <end position="183"/>
    </location>
</feature>
<protein>
    <submittedName>
        <fullName evidence="7">Amino acid transporter</fullName>
    </submittedName>
</protein>
<dbReference type="InterPro" id="IPR004840">
    <property type="entry name" value="Amino_acid_permease_CS"/>
</dbReference>
<dbReference type="PIRSF" id="PIRSF006060">
    <property type="entry name" value="AA_transporter"/>
    <property type="match status" value="1"/>
</dbReference>
<dbReference type="Gene3D" id="1.20.1740.10">
    <property type="entry name" value="Amino acid/polyamine transporter I"/>
    <property type="match status" value="1"/>
</dbReference>
<evidence type="ECO:0000256" key="2">
    <source>
        <dbReference type="ARBA" id="ARBA00022448"/>
    </source>
</evidence>
<feature type="transmembrane region" description="Helical" evidence="6">
    <location>
        <begin position="344"/>
        <end position="364"/>
    </location>
</feature>
<feature type="transmembrane region" description="Helical" evidence="6">
    <location>
        <begin position="204"/>
        <end position="222"/>
    </location>
</feature>
<feature type="transmembrane region" description="Helical" evidence="6">
    <location>
        <begin position="443"/>
        <end position="461"/>
    </location>
</feature>
<evidence type="ECO:0000256" key="3">
    <source>
        <dbReference type="ARBA" id="ARBA00022692"/>
    </source>
</evidence>
<gene>
    <name evidence="7" type="ORF">NEOLEDRAFT_1202309</name>
</gene>
<keyword evidence="4 6" id="KW-1133">Transmembrane helix</keyword>
<dbReference type="PANTHER" id="PTHR45649:SF14">
    <property type="entry name" value="GABA PERMEASE"/>
    <property type="match status" value="1"/>
</dbReference>
<evidence type="ECO:0000256" key="5">
    <source>
        <dbReference type="ARBA" id="ARBA00023136"/>
    </source>
</evidence>
<dbReference type="PANTHER" id="PTHR45649">
    <property type="entry name" value="AMINO-ACID PERMEASE BAT1"/>
    <property type="match status" value="1"/>
</dbReference>
<organism evidence="7 8">
    <name type="scientific">Neolentinus lepideus HHB14362 ss-1</name>
    <dbReference type="NCBI Taxonomy" id="1314782"/>
    <lineage>
        <taxon>Eukaryota</taxon>
        <taxon>Fungi</taxon>
        <taxon>Dikarya</taxon>
        <taxon>Basidiomycota</taxon>
        <taxon>Agaricomycotina</taxon>
        <taxon>Agaricomycetes</taxon>
        <taxon>Gloeophyllales</taxon>
        <taxon>Gloeophyllaceae</taxon>
        <taxon>Neolentinus</taxon>
    </lineage>
</organism>
<feature type="transmembrane region" description="Helical" evidence="6">
    <location>
        <begin position="271"/>
        <end position="288"/>
    </location>
</feature>
<evidence type="ECO:0000313" key="8">
    <source>
        <dbReference type="Proteomes" id="UP000076761"/>
    </source>
</evidence>
<sequence length="509" mass="55899">MTDVSSSTNEKNIFDSIYPGGREPEHCDETERLGYKQEFRRHFSLLALTAMGPPSAIFLTLVAPLNSGGPQALFWGWIIVCTFTIFVAFSLGELCSAFPSAGGPSYWVFRIASPRWRRQLSYVTGWLNLAGQWAFGASAVFESAFTFTAAASLYHPDYVAQPWHVVLICFFFLALSVIANIFANEYLAKINTLLHINNTGWSSHALVFILGLLQSAFTMIGYDSVTHMSEEMVEPAKNVPKALLVTVITGTFSGLVVIIPLLFCLTRIDDILASEIGSPFLALMYFSTDSRPAGVLLALLPTTCALLALNSMLMATSRTVYAFARDGAFPFPSFFRRVDETRRVPTNALVVSAFIEVVMLVLYIGSSTLFYTIISLATIGFDLAYLLPIATLMANGRKLDESTPFKLGRWGWPMNIAASVYLAFISAIMLIPTVSPVTPSNMNYTSCILVFILLVAAAFWFSQGRRTFEGPDLHLVEQEKVSAERFSAAGDKSNAKSGGDVHVSVVRRA</sequence>